<name>A0A1H8U3V1_9BACL</name>
<proteinExistence type="predicted"/>
<evidence type="ECO:0000313" key="4">
    <source>
        <dbReference type="Proteomes" id="UP000683429"/>
    </source>
</evidence>
<organism evidence="2 3">
    <name type="scientific">Paenibacillus sophorae</name>
    <dbReference type="NCBI Taxonomy" id="1333845"/>
    <lineage>
        <taxon>Bacteria</taxon>
        <taxon>Bacillati</taxon>
        <taxon>Bacillota</taxon>
        <taxon>Bacilli</taxon>
        <taxon>Bacillales</taxon>
        <taxon>Paenibacillaceae</taxon>
        <taxon>Paenibacillus</taxon>
    </lineage>
</organism>
<reference evidence="2 3" key="1">
    <citation type="submission" date="2016-10" db="EMBL/GenBank/DDBJ databases">
        <authorList>
            <person name="de Groot N.N."/>
        </authorList>
    </citation>
    <scope>NUCLEOTIDE SEQUENCE [LARGE SCALE GENOMIC DNA]</scope>
    <source>
        <strain evidence="2 3">CGMCC 1.10238</strain>
    </source>
</reference>
<dbReference type="Proteomes" id="UP000198809">
    <property type="component" value="Unassembled WGS sequence"/>
</dbReference>
<evidence type="ECO:0000313" key="3">
    <source>
        <dbReference type="Proteomes" id="UP000198809"/>
    </source>
</evidence>
<dbReference type="AlphaFoldDB" id="A0A1H8U3V1"/>
<keyword evidence="4" id="KW-1185">Reference proteome</keyword>
<reference evidence="1 4" key="2">
    <citation type="submission" date="2021-06" db="EMBL/GenBank/DDBJ databases">
        <title>Whole genome sequence of Paenibacillus sophorae DSM23020 for comparative genomics.</title>
        <authorList>
            <person name="Kim M.-J."/>
            <person name="Lee G."/>
            <person name="Shin J.-H."/>
        </authorList>
    </citation>
    <scope>NUCLEOTIDE SEQUENCE [LARGE SCALE GENOMIC DNA]</scope>
    <source>
        <strain evidence="1 4">DSM 23020</strain>
    </source>
</reference>
<dbReference type="EMBL" id="CP076607">
    <property type="protein sequence ID" value="QWU17923.1"/>
    <property type="molecule type" value="Genomic_DNA"/>
</dbReference>
<protein>
    <submittedName>
        <fullName evidence="2">Uncharacterized protein</fullName>
    </submittedName>
</protein>
<accession>A0A1H8U3V1</accession>
<gene>
    <name evidence="1" type="ORF">KP014_12780</name>
    <name evidence="2" type="ORF">SAMN04487895_1165</name>
</gene>
<dbReference type="RefSeq" id="WP_175491941.1">
    <property type="nucleotide sequence ID" value="NZ_CP076607.1"/>
</dbReference>
<sequence>MAKHKTEGSSLRIGVLSAHDLELAIYDVVLALSVVHHDAGVLHGSPQSFHP</sequence>
<dbReference type="EMBL" id="FODH01000016">
    <property type="protein sequence ID" value="SEO97523.1"/>
    <property type="molecule type" value="Genomic_DNA"/>
</dbReference>
<dbReference type="Proteomes" id="UP000683429">
    <property type="component" value="Chromosome"/>
</dbReference>
<dbReference type="STRING" id="1333845.SAMN04487895_1165"/>
<evidence type="ECO:0000313" key="1">
    <source>
        <dbReference type="EMBL" id="QWU17923.1"/>
    </source>
</evidence>
<evidence type="ECO:0000313" key="2">
    <source>
        <dbReference type="EMBL" id="SEO97523.1"/>
    </source>
</evidence>